<comment type="caution">
    <text evidence="2">The sequence shown here is derived from an EMBL/GenBank/DDBJ whole genome shotgun (WGS) entry which is preliminary data.</text>
</comment>
<feature type="region of interest" description="Disordered" evidence="1">
    <location>
        <begin position="33"/>
        <end position="58"/>
    </location>
</feature>
<dbReference type="AlphaFoldDB" id="A0A2Z6RBS1"/>
<feature type="compositionally biased region" description="Basic residues" evidence="1">
    <location>
        <begin position="43"/>
        <end position="54"/>
    </location>
</feature>
<organism evidence="2 3">
    <name type="scientific">Rhizophagus clarus</name>
    <dbReference type="NCBI Taxonomy" id="94130"/>
    <lineage>
        <taxon>Eukaryota</taxon>
        <taxon>Fungi</taxon>
        <taxon>Fungi incertae sedis</taxon>
        <taxon>Mucoromycota</taxon>
        <taxon>Glomeromycotina</taxon>
        <taxon>Glomeromycetes</taxon>
        <taxon>Glomerales</taxon>
        <taxon>Glomeraceae</taxon>
        <taxon>Rhizophagus</taxon>
    </lineage>
</organism>
<dbReference type="EMBL" id="BEXD01002978">
    <property type="protein sequence ID" value="GBB99905.1"/>
    <property type="molecule type" value="Genomic_DNA"/>
</dbReference>
<sequence length="96" mass="10911">MRSQFVGKIMDRNKEILKVQRGGTAEYLLAEGNGTCASQPGQGRRRTTSPRRKRQSDIQWNNHTGIFLGLDAKLFAEERSSRSIKRERANDDSFAL</sequence>
<evidence type="ECO:0000313" key="2">
    <source>
        <dbReference type="EMBL" id="GBB99905.1"/>
    </source>
</evidence>
<proteinExistence type="predicted"/>
<evidence type="ECO:0000256" key="1">
    <source>
        <dbReference type="SAM" id="MobiDB-lite"/>
    </source>
</evidence>
<gene>
    <name evidence="2" type="ORF">RclHR1_36790001</name>
</gene>
<dbReference type="Proteomes" id="UP000247702">
    <property type="component" value="Unassembled WGS sequence"/>
</dbReference>
<evidence type="ECO:0000313" key="3">
    <source>
        <dbReference type="Proteomes" id="UP000247702"/>
    </source>
</evidence>
<reference evidence="2 3" key="1">
    <citation type="submission" date="2017-11" db="EMBL/GenBank/DDBJ databases">
        <title>The genome of Rhizophagus clarus HR1 reveals common genetic basis of auxotrophy among arbuscular mycorrhizal fungi.</title>
        <authorList>
            <person name="Kobayashi Y."/>
        </authorList>
    </citation>
    <scope>NUCLEOTIDE SEQUENCE [LARGE SCALE GENOMIC DNA]</scope>
    <source>
        <strain evidence="2 3">HR1</strain>
    </source>
</reference>
<keyword evidence="3" id="KW-1185">Reference proteome</keyword>
<accession>A0A2Z6RBS1</accession>
<name>A0A2Z6RBS1_9GLOM</name>
<protein>
    <submittedName>
        <fullName evidence="2">Uncharacterized protein</fullName>
    </submittedName>
</protein>